<feature type="compositionally biased region" description="Pro residues" evidence="1">
    <location>
        <begin position="172"/>
        <end position="181"/>
    </location>
</feature>
<dbReference type="EMBL" id="CM003536">
    <property type="protein sequence ID" value="RCV45178.1"/>
    <property type="molecule type" value="Genomic_DNA"/>
</dbReference>
<accession>A0A368SRY3</accession>
<dbReference type="AlphaFoldDB" id="A0A368SRY3"/>
<reference evidence="2" key="2">
    <citation type="submission" date="2015-07" db="EMBL/GenBank/DDBJ databases">
        <authorList>
            <person name="Noorani M."/>
        </authorList>
    </citation>
    <scope>NUCLEOTIDE SEQUENCE</scope>
    <source>
        <strain evidence="2">Yugu1</strain>
    </source>
</reference>
<sequence>MSLMKTHRRDPRADDAADEDEDVEEDEEERDEAVTGGAASSRAPPDASGAGTSALISLSRGDALRSGDMDRARRCTDALRGVRSRPRAGARPLSSSSSLPGSRSGSGGRVSGRIWPLWKSSSAEIMGPPGPPNSNSASPAHPRPPGPEAAEAEDDVEKRRWWMGLAGALKKYPPPPPPKPPMAGERPGLDGALANGVEQVLSMSSSMAPAPAPATLGGSRSLRPG</sequence>
<evidence type="ECO:0000256" key="1">
    <source>
        <dbReference type="SAM" id="MobiDB-lite"/>
    </source>
</evidence>
<reference evidence="2" key="1">
    <citation type="journal article" date="2012" name="Nat. Biotechnol.">
        <title>Reference genome sequence of the model plant Setaria.</title>
        <authorList>
            <person name="Bennetzen J.L."/>
            <person name="Schmutz J."/>
            <person name="Wang H."/>
            <person name="Percifield R."/>
            <person name="Hawkins J."/>
            <person name="Pontaroli A.C."/>
            <person name="Estep M."/>
            <person name="Feng L."/>
            <person name="Vaughn J.N."/>
            <person name="Grimwood J."/>
            <person name="Jenkins J."/>
            <person name="Barry K."/>
            <person name="Lindquist E."/>
            <person name="Hellsten U."/>
            <person name="Deshpande S."/>
            <person name="Wang X."/>
            <person name="Wu X."/>
            <person name="Mitros T."/>
            <person name="Triplett J."/>
            <person name="Yang X."/>
            <person name="Ye C.Y."/>
            <person name="Mauro-Herrera M."/>
            <person name="Wang L."/>
            <person name="Li P."/>
            <person name="Sharma M."/>
            <person name="Sharma R."/>
            <person name="Ronald P.C."/>
            <person name="Panaud O."/>
            <person name="Kellogg E.A."/>
            <person name="Brutnell T.P."/>
            <person name="Doust A.N."/>
            <person name="Tuskan G.A."/>
            <person name="Rokhsar D."/>
            <person name="Devos K.M."/>
        </authorList>
    </citation>
    <scope>NUCLEOTIDE SEQUENCE [LARGE SCALE GENOMIC DNA]</scope>
    <source>
        <strain evidence="2">Yugu1</strain>
    </source>
</reference>
<feature type="compositionally biased region" description="Acidic residues" evidence="1">
    <location>
        <begin position="16"/>
        <end position="31"/>
    </location>
</feature>
<feature type="compositionally biased region" description="Basic and acidic residues" evidence="1">
    <location>
        <begin position="62"/>
        <end position="77"/>
    </location>
</feature>
<feature type="compositionally biased region" description="Basic residues" evidence="1">
    <location>
        <begin position="1"/>
        <end position="10"/>
    </location>
</feature>
<evidence type="ECO:0000313" key="2">
    <source>
        <dbReference type="EMBL" id="RCV45178.1"/>
    </source>
</evidence>
<proteinExistence type="predicted"/>
<protein>
    <submittedName>
        <fullName evidence="2">Uncharacterized protein</fullName>
    </submittedName>
</protein>
<feature type="region of interest" description="Disordered" evidence="1">
    <location>
        <begin position="1"/>
        <end position="225"/>
    </location>
</feature>
<gene>
    <name evidence="2" type="ORF">SETIT_9G432300v2</name>
</gene>
<feature type="compositionally biased region" description="Low complexity" evidence="1">
    <location>
        <begin position="89"/>
        <end position="103"/>
    </location>
</feature>
<organism evidence="2">
    <name type="scientific">Setaria italica</name>
    <name type="common">Foxtail millet</name>
    <name type="synonym">Panicum italicum</name>
    <dbReference type="NCBI Taxonomy" id="4555"/>
    <lineage>
        <taxon>Eukaryota</taxon>
        <taxon>Viridiplantae</taxon>
        <taxon>Streptophyta</taxon>
        <taxon>Embryophyta</taxon>
        <taxon>Tracheophyta</taxon>
        <taxon>Spermatophyta</taxon>
        <taxon>Magnoliopsida</taxon>
        <taxon>Liliopsida</taxon>
        <taxon>Poales</taxon>
        <taxon>Poaceae</taxon>
        <taxon>PACMAD clade</taxon>
        <taxon>Panicoideae</taxon>
        <taxon>Panicodae</taxon>
        <taxon>Paniceae</taxon>
        <taxon>Cenchrinae</taxon>
        <taxon>Setaria</taxon>
    </lineage>
</organism>
<name>A0A368SRY3_SETIT</name>